<dbReference type="EMBL" id="AFFK01020457">
    <property type="status" value="NOT_ANNOTATED_CDS"/>
    <property type="molecule type" value="Genomic_DNA"/>
</dbReference>
<evidence type="ECO:0000256" key="1">
    <source>
        <dbReference type="SAM" id="SignalP"/>
    </source>
</evidence>
<sequence length="135" mass="15356">MTTFTSSFFVPTQMYILVLFAVFLLQTEAQFFAKTSKNLPRIGRRVDHQQEVSEIIPPSFKHLLAFVRKFDSDANGCLSPEELIEIPLFQMAFENEDFTPLEIAADVVEEYKSEVEGNLKDIVAKVLAASYAEKK</sequence>
<dbReference type="Proteomes" id="UP000014500">
    <property type="component" value="Unassembled WGS sequence"/>
</dbReference>
<dbReference type="InterPro" id="IPR002048">
    <property type="entry name" value="EF_hand_dom"/>
</dbReference>
<organism evidence="3 4">
    <name type="scientific">Strigamia maritima</name>
    <name type="common">European centipede</name>
    <name type="synonym">Geophilus maritimus</name>
    <dbReference type="NCBI Taxonomy" id="126957"/>
    <lineage>
        <taxon>Eukaryota</taxon>
        <taxon>Metazoa</taxon>
        <taxon>Ecdysozoa</taxon>
        <taxon>Arthropoda</taxon>
        <taxon>Myriapoda</taxon>
        <taxon>Chilopoda</taxon>
        <taxon>Pleurostigmophora</taxon>
        <taxon>Geophilomorpha</taxon>
        <taxon>Linotaeniidae</taxon>
        <taxon>Strigamia</taxon>
    </lineage>
</organism>
<reference evidence="3" key="2">
    <citation type="submission" date="2015-02" db="UniProtKB">
        <authorList>
            <consortium name="EnsemblMetazoa"/>
        </authorList>
    </citation>
    <scope>IDENTIFICATION</scope>
</reference>
<dbReference type="PROSITE" id="PS00018">
    <property type="entry name" value="EF_HAND_1"/>
    <property type="match status" value="1"/>
</dbReference>
<feature type="chain" id="PRO_5004590176" description="EF-hand domain-containing protein" evidence="1">
    <location>
        <begin position="30"/>
        <end position="135"/>
    </location>
</feature>
<dbReference type="InterPro" id="IPR018247">
    <property type="entry name" value="EF_Hand_1_Ca_BS"/>
</dbReference>
<evidence type="ECO:0000259" key="2">
    <source>
        <dbReference type="PROSITE" id="PS50222"/>
    </source>
</evidence>
<evidence type="ECO:0000313" key="4">
    <source>
        <dbReference type="Proteomes" id="UP000014500"/>
    </source>
</evidence>
<feature type="domain" description="EF-hand" evidence="2">
    <location>
        <begin position="58"/>
        <end position="93"/>
    </location>
</feature>
<dbReference type="PROSITE" id="PS50222">
    <property type="entry name" value="EF_HAND_2"/>
    <property type="match status" value="1"/>
</dbReference>
<name>T1IZI6_STRMM</name>
<accession>T1IZI6</accession>
<evidence type="ECO:0000313" key="3">
    <source>
        <dbReference type="EnsemblMetazoa" id="SMAR006661-PA"/>
    </source>
</evidence>
<protein>
    <recommendedName>
        <fullName evidence="2">EF-hand domain-containing protein</fullName>
    </recommendedName>
</protein>
<keyword evidence="4" id="KW-1185">Reference proteome</keyword>
<dbReference type="GO" id="GO:0005509">
    <property type="term" value="F:calcium ion binding"/>
    <property type="evidence" value="ECO:0007669"/>
    <property type="project" value="InterPro"/>
</dbReference>
<dbReference type="EnsemblMetazoa" id="SMAR006661-RA">
    <property type="protein sequence ID" value="SMAR006661-PA"/>
    <property type="gene ID" value="SMAR006661"/>
</dbReference>
<reference evidence="4" key="1">
    <citation type="submission" date="2011-05" db="EMBL/GenBank/DDBJ databases">
        <authorList>
            <person name="Richards S.R."/>
            <person name="Qu J."/>
            <person name="Jiang H."/>
            <person name="Jhangiani S.N."/>
            <person name="Agravi P."/>
            <person name="Goodspeed R."/>
            <person name="Gross S."/>
            <person name="Mandapat C."/>
            <person name="Jackson L."/>
            <person name="Mathew T."/>
            <person name="Pu L."/>
            <person name="Thornton R."/>
            <person name="Saada N."/>
            <person name="Wilczek-Boney K.B."/>
            <person name="Lee S."/>
            <person name="Kovar C."/>
            <person name="Wu Y."/>
            <person name="Scherer S.E."/>
            <person name="Worley K.C."/>
            <person name="Muzny D.M."/>
            <person name="Gibbs R."/>
        </authorList>
    </citation>
    <scope>NUCLEOTIDE SEQUENCE</scope>
    <source>
        <strain evidence="4">Brora</strain>
    </source>
</reference>
<dbReference type="AlphaFoldDB" id="T1IZI6"/>
<feature type="signal peptide" evidence="1">
    <location>
        <begin position="1"/>
        <end position="29"/>
    </location>
</feature>
<keyword evidence="1" id="KW-0732">Signal</keyword>
<proteinExistence type="predicted"/>
<dbReference type="HOGENOM" id="CLU_1888383_0_0_1"/>